<accession>A0AA38IEC7</accession>
<gene>
    <name evidence="12" type="ORF">Zmor_014168</name>
</gene>
<dbReference type="GO" id="GO:0000978">
    <property type="term" value="F:RNA polymerase II cis-regulatory region sequence-specific DNA binding"/>
    <property type="evidence" value="ECO:0007669"/>
    <property type="project" value="TreeGrafter"/>
</dbReference>
<evidence type="ECO:0000256" key="5">
    <source>
        <dbReference type="ARBA" id="ARBA00023015"/>
    </source>
</evidence>
<reference evidence="12" key="1">
    <citation type="journal article" date="2023" name="G3 (Bethesda)">
        <title>Whole genome assemblies of Zophobas morio and Tenebrio molitor.</title>
        <authorList>
            <person name="Kaur S."/>
            <person name="Stinson S.A."/>
            <person name="diCenzo G.C."/>
        </authorList>
    </citation>
    <scope>NUCLEOTIDE SEQUENCE</scope>
    <source>
        <strain evidence="12">QUZm001</strain>
    </source>
</reference>
<dbReference type="GO" id="GO:0008270">
    <property type="term" value="F:zinc ion binding"/>
    <property type="evidence" value="ECO:0007669"/>
    <property type="project" value="UniProtKB-KW"/>
</dbReference>
<evidence type="ECO:0000256" key="8">
    <source>
        <dbReference type="ARBA" id="ARBA00023242"/>
    </source>
</evidence>
<dbReference type="CDD" id="cd00202">
    <property type="entry name" value="ZnF_GATA"/>
    <property type="match status" value="1"/>
</dbReference>
<dbReference type="GO" id="GO:0045944">
    <property type="term" value="P:positive regulation of transcription by RNA polymerase II"/>
    <property type="evidence" value="ECO:0007669"/>
    <property type="project" value="TreeGrafter"/>
</dbReference>
<evidence type="ECO:0000256" key="1">
    <source>
        <dbReference type="ARBA" id="ARBA00004123"/>
    </source>
</evidence>
<keyword evidence="3 9" id="KW-0863">Zinc-finger</keyword>
<dbReference type="GO" id="GO:0005634">
    <property type="term" value="C:nucleus"/>
    <property type="evidence" value="ECO:0007669"/>
    <property type="project" value="UniProtKB-SubCell"/>
</dbReference>
<feature type="region of interest" description="Disordered" evidence="10">
    <location>
        <begin position="207"/>
        <end position="231"/>
    </location>
</feature>
<keyword evidence="8" id="KW-0539">Nucleus</keyword>
<evidence type="ECO:0000256" key="6">
    <source>
        <dbReference type="ARBA" id="ARBA00023125"/>
    </source>
</evidence>
<evidence type="ECO:0000256" key="4">
    <source>
        <dbReference type="ARBA" id="ARBA00022833"/>
    </source>
</evidence>
<keyword evidence="5" id="KW-0805">Transcription regulation</keyword>
<comment type="caution">
    <text evidence="12">The sequence shown here is derived from an EMBL/GenBank/DDBJ whole genome shotgun (WGS) entry which is preliminary data.</text>
</comment>
<dbReference type="AlphaFoldDB" id="A0AA38IEC7"/>
<keyword evidence="2" id="KW-0479">Metal-binding</keyword>
<sequence>MVQSDKPTKSDKKVVYKFDKNVLRLQKVFFSGINSNAGLVLAEEYPKGTSSTTLPAFNRLSTLHSNSHHRSAPYTVPSSSNYSDWQYSEPTGTLQYNILSPGGARNRPLSASASLSAMAAEPGHGGVPDFYKNYYPGYNGANRAPTLHTTEEKSSRRLSASRRVGLTCTNCHTSTTSLWRRNTVGEPVCNACGLYFKLHGVNRPLAMKKDSIQTRKRKPKGSKDNSSRNTITNVLESTINTIKLEQNLPSVKLEHSTLDNYNDLRSVASLNHMQHNSSSSYVYNNQPHQRMSPYTSQSSQITNSYFDMLQPSSPSPPSTTSPSPSSPHIVNNNNNNNTKVIMNGENINMDRPTVVSLSS</sequence>
<dbReference type="PROSITE" id="PS00344">
    <property type="entry name" value="GATA_ZN_FINGER_1"/>
    <property type="match status" value="1"/>
</dbReference>
<evidence type="ECO:0000256" key="2">
    <source>
        <dbReference type="ARBA" id="ARBA00022723"/>
    </source>
</evidence>
<protein>
    <recommendedName>
        <fullName evidence="11">GATA-type domain-containing protein</fullName>
    </recommendedName>
</protein>
<dbReference type="GO" id="GO:0000981">
    <property type="term" value="F:DNA-binding transcription factor activity, RNA polymerase II-specific"/>
    <property type="evidence" value="ECO:0007669"/>
    <property type="project" value="TreeGrafter"/>
</dbReference>
<keyword evidence="4" id="KW-0862">Zinc</keyword>
<dbReference type="FunFam" id="3.30.50.10:FF:000032">
    <property type="entry name" value="Transcription factor GATA-3"/>
    <property type="match status" value="1"/>
</dbReference>
<dbReference type="InterPro" id="IPR013088">
    <property type="entry name" value="Znf_NHR/GATA"/>
</dbReference>
<feature type="region of interest" description="Disordered" evidence="10">
    <location>
        <begin position="277"/>
        <end position="359"/>
    </location>
</feature>
<dbReference type="InterPro" id="IPR000679">
    <property type="entry name" value="Znf_GATA"/>
</dbReference>
<evidence type="ECO:0000313" key="12">
    <source>
        <dbReference type="EMBL" id="KAJ3655022.1"/>
    </source>
</evidence>
<feature type="compositionally biased region" description="Low complexity" evidence="10">
    <location>
        <begin position="320"/>
        <end position="337"/>
    </location>
</feature>
<dbReference type="Gene3D" id="3.30.50.10">
    <property type="entry name" value="Erythroid Transcription Factor GATA-1, subunit A"/>
    <property type="match status" value="1"/>
</dbReference>
<name>A0AA38IEC7_9CUCU</name>
<dbReference type="PANTHER" id="PTHR10071">
    <property type="entry name" value="TRANSCRIPTION FACTOR GATA FAMILY MEMBER"/>
    <property type="match status" value="1"/>
</dbReference>
<evidence type="ECO:0000256" key="3">
    <source>
        <dbReference type="ARBA" id="ARBA00022771"/>
    </source>
</evidence>
<evidence type="ECO:0000259" key="11">
    <source>
        <dbReference type="PROSITE" id="PS50114"/>
    </source>
</evidence>
<dbReference type="Proteomes" id="UP001168821">
    <property type="component" value="Unassembled WGS sequence"/>
</dbReference>
<evidence type="ECO:0000256" key="7">
    <source>
        <dbReference type="ARBA" id="ARBA00023163"/>
    </source>
</evidence>
<dbReference type="PROSITE" id="PS50114">
    <property type="entry name" value="GATA_ZN_FINGER_2"/>
    <property type="match status" value="1"/>
</dbReference>
<comment type="subcellular location">
    <subcellularLocation>
        <location evidence="1">Nucleus</location>
    </subcellularLocation>
</comment>
<keyword evidence="6" id="KW-0238">DNA-binding</keyword>
<evidence type="ECO:0000256" key="10">
    <source>
        <dbReference type="SAM" id="MobiDB-lite"/>
    </source>
</evidence>
<dbReference type="PANTHER" id="PTHR10071:SF337">
    <property type="entry name" value="GATA-BINDING FACTOR A"/>
    <property type="match status" value="1"/>
</dbReference>
<feature type="compositionally biased region" description="Polar residues" evidence="10">
    <location>
        <begin position="277"/>
        <end position="305"/>
    </location>
</feature>
<dbReference type="InterPro" id="IPR039355">
    <property type="entry name" value="Transcription_factor_GATA"/>
</dbReference>
<evidence type="ECO:0000313" key="13">
    <source>
        <dbReference type="Proteomes" id="UP001168821"/>
    </source>
</evidence>
<dbReference type="GO" id="GO:0045165">
    <property type="term" value="P:cell fate commitment"/>
    <property type="evidence" value="ECO:0007669"/>
    <property type="project" value="TreeGrafter"/>
</dbReference>
<feature type="domain" description="GATA-type" evidence="11">
    <location>
        <begin position="162"/>
        <end position="215"/>
    </location>
</feature>
<dbReference type="EMBL" id="JALNTZ010000004">
    <property type="protein sequence ID" value="KAJ3655022.1"/>
    <property type="molecule type" value="Genomic_DNA"/>
</dbReference>
<dbReference type="SUPFAM" id="SSF57716">
    <property type="entry name" value="Glucocorticoid receptor-like (DNA-binding domain)"/>
    <property type="match status" value="1"/>
</dbReference>
<dbReference type="Pfam" id="PF00320">
    <property type="entry name" value="GATA"/>
    <property type="match status" value="1"/>
</dbReference>
<dbReference type="SMART" id="SM00401">
    <property type="entry name" value="ZnF_GATA"/>
    <property type="match status" value="1"/>
</dbReference>
<dbReference type="GO" id="GO:0000122">
    <property type="term" value="P:negative regulation of transcription by RNA polymerase II"/>
    <property type="evidence" value="ECO:0007669"/>
    <property type="project" value="TreeGrafter"/>
</dbReference>
<proteinExistence type="predicted"/>
<evidence type="ECO:0000256" key="9">
    <source>
        <dbReference type="PROSITE-ProRule" id="PRU00094"/>
    </source>
</evidence>
<keyword evidence="13" id="KW-1185">Reference proteome</keyword>
<dbReference type="PRINTS" id="PR00619">
    <property type="entry name" value="GATAZNFINGER"/>
</dbReference>
<organism evidence="12 13">
    <name type="scientific">Zophobas morio</name>
    <dbReference type="NCBI Taxonomy" id="2755281"/>
    <lineage>
        <taxon>Eukaryota</taxon>
        <taxon>Metazoa</taxon>
        <taxon>Ecdysozoa</taxon>
        <taxon>Arthropoda</taxon>
        <taxon>Hexapoda</taxon>
        <taxon>Insecta</taxon>
        <taxon>Pterygota</taxon>
        <taxon>Neoptera</taxon>
        <taxon>Endopterygota</taxon>
        <taxon>Coleoptera</taxon>
        <taxon>Polyphaga</taxon>
        <taxon>Cucujiformia</taxon>
        <taxon>Tenebrionidae</taxon>
        <taxon>Zophobas</taxon>
    </lineage>
</organism>
<keyword evidence="7" id="KW-0804">Transcription</keyword>